<reference evidence="2 3" key="1">
    <citation type="submission" date="2017-10" db="EMBL/GenBank/DDBJ databases">
        <title>Complete Genome Sequence of Mesoplasma entomophilum.</title>
        <authorList>
            <person name="Knight T.F."/>
            <person name="Citino T."/>
            <person name="Rubinstein R."/>
            <person name="Neuschaefer Z."/>
        </authorList>
    </citation>
    <scope>NUCLEOTIDE SEQUENCE [LARGE SCALE GENOMIC DNA]</scope>
    <source>
        <strain evidence="2 3">TAC</strain>
    </source>
</reference>
<sequence length="534" mass="61721">MSLKKIFIITVSAFTLVGSGALVAYSSKNNLDYVQENFKNLREEMLNEYKADFKYSKILDRELINYGFKENGKAKVNKETEYSFLGQETSKYIKVYDYWDEKAGYFGARRVYLYEKDKIENIIYNFFDKELNDSYFKQYNYYNFENETSFVNKYLSLSSIHPTNEFENKLSNLYLNKISYANNEELNYLSDYAYNQYEGEIASEKNTDYFVQTINGWDLVGGFMEAFKIYLVAFVIVSIITAAIASLIATSAGTGMVGLIPLKAAIVKALTSSGIVVSGIETSIIASIIAILIKYPIRQNFNAKLIIQMIQNKEINSILESNKKALLEGYGEDVWKKYEEYFKKGFNNGLGGKFGSWFGSVSVKDRAVLISDQTKNPLWDLKSAPSNSTAKFREWLPWMTYTKKKNYDHYFNRTQKLTFFTATLATKFTWTGTYYGDINSPMANSYQLDKSGNWLEKTTLNLMPYYLKKTKSTSKSMYISENLKNTRYYATMYKDNKNDFSSSLDYKTKNTLQNYPTLNQYNNSKFASFGIIFK</sequence>
<evidence type="ECO:0000313" key="3">
    <source>
        <dbReference type="Proteomes" id="UP000232226"/>
    </source>
</evidence>
<evidence type="ECO:0000256" key="1">
    <source>
        <dbReference type="SAM" id="Phobius"/>
    </source>
</evidence>
<keyword evidence="1" id="KW-0812">Transmembrane</keyword>
<gene>
    <name evidence="2" type="ORF">CS528_00310</name>
</gene>
<evidence type="ECO:0000313" key="2">
    <source>
        <dbReference type="EMBL" id="ATQ35223.1"/>
    </source>
</evidence>
<feature type="transmembrane region" description="Helical" evidence="1">
    <location>
        <begin position="6"/>
        <end position="25"/>
    </location>
</feature>
<keyword evidence="1" id="KW-1133">Transmembrane helix</keyword>
<keyword evidence="3" id="KW-1185">Reference proteome</keyword>
<organism evidence="2 3">
    <name type="scientific">Mesoplasma entomophilum</name>
    <dbReference type="NCBI Taxonomy" id="2149"/>
    <lineage>
        <taxon>Bacteria</taxon>
        <taxon>Bacillati</taxon>
        <taxon>Mycoplasmatota</taxon>
        <taxon>Mollicutes</taxon>
        <taxon>Entomoplasmatales</taxon>
        <taxon>Entomoplasmataceae</taxon>
        <taxon>Mesoplasma</taxon>
    </lineage>
</organism>
<proteinExistence type="predicted"/>
<dbReference type="RefSeq" id="WP_099650922.1">
    <property type="nucleotide sequence ID" value="NZ_CP024411.1"/>
</dbReference>
<protein>
    <submittedName>
        <fullName evidence="2">Uncharacterized protein</fullName>
    </submittedName>
</protein>
<dbReference type="AlphaFoldDB" id="A0A3S5XYB6"/>
<keyword evidence="1" id="KW-0472">Membrane</keyword>
<name>A0A3S5XYB6_9MOLU</name>
<dbReference type="EMBL" id="CP024411">
    <property type="protein sequence ID" value="ATQ35223.1"/>
    <property type="molecule type" value="Genomic_DNA"/>
</dbReference>
<feature type="transmembrane region" description="Helical" evidence="1">
    <location>
        <begin position="229"/>
        <end position="249"/>
    </location>
</feature>
<dbReference type="KEGG" id="ment:CS528_00310"/>
<dbReference type="Proteomes" id="UP000232226">
    <property type="component" value="Chromosome"/>
</dbReference>
<accession>A0A3S5XYB6</accession>
<feature type="transmembrane region" description="Helical" evidence="1">
    <location>
        <begin position="269"/>
        <end position="293"/>
    </location>
</feature>